<keyword evidence="2" id="KW-0802">TPR repeat</keyword>
<dbReference type="Gene3D" id="1.25.40.10">
    <property type="entry name" value="Tetratricopeptide repeat domain"/>
    <property type="match status" value="2"/>
</dbReference>
<organism evidence="3">
    <name type="scientific">hydrothermal vent metagenome</name>
    <dbReference type="NCBI Taxonomy" id="652676"/>
    <lineage>
        <taxon>unclassified sequences</taxon>
        <taxon>metagenomes</taxon>
        <taxon>ecological metagenomes</taxon>
    </lineage>
</organism>
<evidence type="ECO:0000256" key="1">
    <source>
        <dbReference type="ARBA" id="ARBA00022737"/>
    </source>
</evidence>
<proteinExistence type="predicted"/>
<dbReference type="AlphaFoldDB" id="A0A3B0V4H1"/>
<accession>A0A3B0V4H1</accession>
<name>A0A3B0V4H1_9ZZZZ</name>
<dbReference type="SMART" id="SM00028">
    <property type="entry name" value="TPR"/>
    <property type="match status" value="6"/>
</dbReference>
<dbReference type="InterPro" id="IPR011990">
    <property type="entry name" value="TPR-like_helical_dom_sf"/>
</dbReference>
<evidence type="ECO:0000313" key="3">
    <source>
        <dbReference type="EMBL" id="VAW33662.1"/>
    </source>
</evidence>
<dbReference type="Pfam" id="PF13424">
    <property type="entry name" value="TPR_12"/>
    <property type="match status" value="1"/>
</dbReference>
<dbReference type="PANTHER" id="PTHR45641:SF19">
    <property type="entry name" value="NEPHROCYSTIN-3"/>
    <property type="match status" value="1"/>
</dbReference>
<reference evidence="3" key="1">
    <citation type="submission" date="2018-06" db="EMBL/GenBank/DDBJ databases">
        <authorList>
            <person name="Zhirakovskaya E."/>
        </authorList>
    </citation>
    <scope>NUCLEOTIDE SEQUENCE</scope>
</reference>
<dbReference type="EMBL" id="UOEU01000468">
    <property type="protein sequence ID" value="VAW33662.1"/>
    <property type="molecule type" value="Genomic_DNA"/>
</dbReference>
<evidence type="ECO:0000256" key="2">
    <source>
        <dbReference type="ARBA" id="ARBA00022803"/>
    </source>
</evidence>
<dbReference type="PANTHER" id="PTHR45641">
    <property type="entry name" value="TETRATRICOPEPTIDE REPEAT PROTEIN (AFU_ORTHOLOGUE AFUA_6G03870)"/>
    <property type="match status" value="1"/>
</dbReference>
<protein>
    <submittedName>
        <fullName evidence="3">Uncharacterized protein</fullName>
    </submittedName>
</protein>
<sequence>MCRETRLKPLLLIQIWGSPHEIPKSHLEKLAPDDETGAMAQNLLAYAACFVPSEPIPINLLCATVLDNDEEVMTMLLAEDGIQRLIGLGFLTAAGRAVVMHRLISTFTIQSLPDASTQISVENTLITFIRDNKMQGVYTFAKLPISSTHLHHLMEQAIPRRDLHSARLINLWGKHLRDVGELAQAVNLFLQAYGILVQCVGKIDPESVQSLLHIGNCYIRLSAFRRAYPYLEQYLQACEQLQPPDFPKIARAADQFGIVNITLGDYVQANTHLERALELRLHYLDPDHLYVGSSLVNLCALKLKRGDYEKGREMAARALEIKLERVGENHPDTAIVLNSLADCYLGLGNLEQAEAFAQKSLTIRESTLGSQHLQTAYSLDTLGLIRMAQGQYEAANRQLTHALKIRQKTFGEAHRSTG</sequence>
<dbReference type="Pfam" id="PF13374">
    <property type="entry name" value="TPR_10"/>
    <property type="match status" value="1"/>
</dbReference>
<gene>
    <name evidence="3" type="ORF">MNBD_CHLOROFLEXI01-3804</name>
</gene>
<keyword evidence="1" id="KW-0677">Repeat</keyword>
<dbReference type="InterPro" id="IPR019734">
    <property type="entry name" value="TPR_rpt"/>
</dbReference>
<dbReference type="SUPFAM" id="SSF48452">
    <property type="entry name" value="TPR-like"/>
    <property type="match status" value="2"/>
</dbReference>
<feature type="non-terminal residue" evidence="3">
    <location>
        <position position="418"/>
    </location>
</feature>